<comment type="caution">
    <text evidence="1">The sequence shown here is derived from an EMBL/GenBank/DDBJ whole genome shotgun (WGS) entry which is preliminary data.</text>
</comment>
<reference evidence="1 2" key="1">
    <citation type="journal article" date="2002" name="Nature">
        <title>Genome sequence and comparative analysis of the model rodent malaria parasite Plasmodium yoelii yoelii.</title>
        <authorList>
            <person name="Carlton J.M."/>
            <person name="Angiuoli S.V."/>
            <person name="Suh B.B."/>
            <person name="Kooij T.W."/>
            <person name="Pertea M."/>
            <person name="Silva J.C."/>
            <person name="Ermolaeva M.D."/>
            <person name="Allen J.E."/>
            <person name="Selengut J.D."/>
            <person name="Koo H.L."/>
            <person name="Peterson J.D."/>
            <person name="Pop M."/>
            <person name="Kosack D.S."/>
            <person name="Shumway M.F."/>
            <person name="Bidwell S.L."/>
            <person name="Shallom S.J."/>
            <person name="van Aken S.E."/>
            <person name="Riedmuller S.B."/>
            <person name="Feldblyum T.V."/>
            <person name="Cho J.K."/>
            <person name="Quackenbush J."/>
            <person name="Sedegah M."/>
            <person name="Shoaibi A."/>
            <person name="Cummings L.M."/>
            <person name="Florens L."/>
            <person name="Yates J.R."/>
            <person name="Raine J.D."/>
            <person name="Sinden R.E."/>
            <person name="Harris M.A."/>
            <person name="Cunningham D.A."/>
            <person name="Preiser P.R."/>
            <person name="Bergman L.W."/>
            <person name="Vaidya A.B."/>
            <person name="van Lin L.H."/>
            <person name="Janse C.J."/>
            <person name="Waters A.P."/>
            <person name="Smith H.O."/>
            <person name="White O.R."/>
            <person name="Salzberg S.L."/>
            <person name="Venter J.C."/>
            <person name="Fraser C.M."/>
            <person name="Hoffman S.L."/>
            <person name="Gardner M.J."/>
            <person name="Carucci D.J."/>
        </authorList>
    </citation>
    <scope>NUCLEOTIDE SEQUENCE [LARGE SCALE GENOMIC DNA]</scope>
    <source>
        <strain evidence="1 2">17XNL</strain>
    </source>
</reference>
<proteinExistence type="predicted"/>
<evidence type="ECO:0000313" key="2">
    <source>
        <dbReference type="Proteomes" id="UP000008553"/>
    </source>
</evidence>
<dbReference type="EMBL" id="AABL01001488">
    <property type="protein sequence ID" value="EAA16739.1"/>
    <property type="molecule type" value="Genomic_DNA"/>
</dbReference>
<evidence type="ECO:0000313" key="1">
    <source>
        <dbReference type="EMBL" id="EAA16739.1"/>
    </source>
</evidence>
<dbReference type="AlphaFoldDB" id="Q7RF87"/>
<sequence length="21" mass="2593">DLYTYIRMNMCITGLYTYMNL</sequence>
<name>Q7RF87_PLAYO</name>
<organism evidence="1 2">
    <name type="scientific">Plasmodium yoelii yoelii</name>
    <dbReference type="NCBI Taxonomy" id="73239"/>
    <lineage>
        <taxon>Eukaryota</taxon>
        <taxon>Sar</taxon>
        <taxon>Alveolata</taxon>
        <taxon>Apicomplexa</taxon>
        <taxon>Aconoidasida</taxon>
        <taxon>Haemosporida</taxon>
        <taxon>Plasmodiidae</taxon>
        <taxon>Plasmodium</taxon>
        <taxon>Plasmodium (Vinckeia)</taxon>
    </lineage>
</organism>
<dbReference type="InParanoid" id="Q7RF87"/>
<dbReference type="Proteomes" id="UP000008553">
    <property type="component" value="Unassembled WGS sequence"/>
</dbReference>
<accession>Q7RF87</accession>
<gene>
    <name evidence="1" type="ORF">PY04821</name>
</gene>
<protein>
    <submittedName>
        <fullName evidence="1">Uncharacterized protein</fullName>
    </submittedName>
</protein>
<keyword evidence="2" id="KW-1185">Reference proteome</keyword>
<feature type="non-terminal residue" evidence="1">
    <location>
        <position position="1"/>
    </location>
</feature>
<dbReference type="PaxDb" id="73239-Q7RF87"/>